<reference evidence="2 3" key="1">
    <citation type="journal article" date="2024" name="J Genomics">
        <title>Draft genome sequencing and assembly of Favolaschia claudopus CIRM-BRFM 2984 isolated from oak limbs.</title>
        <authorList>
            <person name="Navarro D."/>
            <person name="Drula E."/>
            <person name="Chaduli D."/>
            <person name="Cazenave R."/>
            <person name="Ahrendt S."/>
            <person name="Wang J."/>
            <person name="Lipzen A."/>
            <person name="Daum C."/>
            <person name="Barry K."/>
            <person name="Grigoriev I.V."/>
            <person name="Favel A."/>
            <person name="Rosso M.N."/>
            <person name="Martin F."/>
        </authorList>
    </citation>
    <scope>NUCLEOTIDE SEQUENCE [LARGE SCALE GENOMIC DNA]</scope>
    <source>
        <strain evidence="2 3">CIRM-BRFM 2984</strain>
    </source>
</reference>
<name>A0AAW0AWU6_9AGAR</name>
<proteinExistence type="predicted"/>
<gene>
    <name evidence="2" type="ORF">R3P38DRAFT_2984801</name>
</gene>
<evidence type="ECO:0000313" key="3">
    <source>
        <dbReference type="Proteomes" id="UP001362999"/>
    </source>
</evidence>
<accession>A0AAW0AWU6</accession>
<dbReference type="EMBL" id="JAWWNJ010000047">
    <property type="protein sequence ID" value="KAK7017685.1"/>
    <property type="molecule type" value="Genomic_DNA"/>
</dbReference>
<protein>
    <submittedName>
        <fullName evidence="2">Uncharacterized protein</fullName>
    </submittedName>
</protein>
<dbReference type="AlphaFoldDB" id="A0AAW0AWU6"/>
<sequence>MLWFWTSVALLANLGTLSSASALIPRVTVDPQTCVGYEKYIGIHDTLHSYSPACASVTNSCLKENGTSIWSHQQCVAAAACQGTTSVITLNQCQNPNVLTSGSIPNLSGSIYANIVGSCASSGCPITQQNFIDFVYGAMSAANVTQWPSSVDDVLAWWKPILDWTKTGDTVPYTNFNDWLHWSRS</sequence>
<evidence type="ECO:0000256" key="1">
    <source>
        <dbReference type="SAM" id="SignalP"/>
    </source>
</evidence>
<feature type="chain" id="PRO_5043451987" evidence="1">
    <location>
        <begin position="23"/>
        <end position="185"/>
    </location>
</feature>
<dbReference type="Proteomes" id="UP001362999">
    <property type="component" value="Unassembled WGS sequence"/>
</dbReference>
<feature type="signal peptide" evidence="1">
    <location>
        <begin position="1"/>
        <end position="22"/>
    </location>
</feature>
<keyword evidence="3" id="KW-1185">Reference proteome</keyword>
<organism evidence="2 3">
    <name type="scientific">Favolaschia claudopus</name>
    <dbReference type="NCBI Taxonomy" id="2862362"/>
    <lineage>
        <taxon>Eukaryota</taxon>
        <taxon>Fungi</taxon>
        <taxon>Dikarya</taxon>
        <taxon>Basidiomycota</taxon>
        <taxon>Agaricomycotina</taxon>
        <taxon>Agaricomycetes</taxon>
        <taxon>Agaricomycetidae</taxon>
        <taxon>Agaricales</taxon>
        <taxon>Marasmiineae</taxon>
        <taxon>Mycenaceae</taxon>
        <taxon>Favolaschia</taxon>
    </lineage>
</organism>
<comment type="caution">
    <text evidence="2">The sequence shown here is derived from an EMBL/GenBank/DDBJ whole genome shotgun (WGS) entry which is preliminary data.</text>
</comment>
<evidence type="ECO:0000313" key="2">
    <source>
        <dbReference type="EMBL" id="KAK7017685.1"/>
    </source>
</evidence>
<keyword evidence="1" id="KW-0732">Signal</keyword>